<gene>
    <name evidence="1" type="ORF">PIB30_112301</name>
</gene>
<reference evidence="1 2" key="1">
    <citation type="journal article" date="2023" name="Plants (Basel)">
        <title>Bridging the Gap: Combining Genomics and Transcriptomics Approaches to Understand Stylosanthes scabra, an Orphan Legume from the Brazilian Caatinga.</title>
        <authorList>
            <person name="Ferreira-Neto J.R.C."/>
            <person name="da Silva M.D."/>
            <person name="Binneck E."/>
            <person name="de Melo N.F."/>
            <person name="da Silva R.H."/>
            <person name="de Melo A.L.T.M."/>
            <person name="Pandolfi V."/>
            <person name="Bustamante F.O."/>
            <person name="Brasileiro-Vidal A.C."/>
            <person name="Benko-Iseppon A.M."/>
        </authorList>
    </citation>
    <scope>NUCLEOTIDE SEQUENCE [LARGE SCALE GENOMIC DNA]</scope>
    <source>
        <tissue evidence="1">Leaves</tissue>
    </source>
</reference>
<proteinExistence type="predicted"/>
<organism evidence="1 2">
    <name type="scientific">Stylosanthes scabra</name>
    <dbReference type="NCBI Taxonomy" id="79078"/>
    <lineage>
        <taxon>Eukaryota</taxon>
        <taxon>Viridiplantae</taxon>
        <taxon>Streptophyta</taxon>
        <taxon>Embryophyta</taxon>
        <taxon>Tracheophyta</taxon>
        <taxon>Spermatophyta</taxon>
        <taxon>Magnoliopsida</taxon>
        <taxon>eudicotyledons</taxon>
        <taxon>Gunneridae</taxon>
        <taxon>Pentapetalae</taxon>
        <taxon>rosids</taxon>
        <taxon>fabids</taxon>
        <taxon>Fabales</taxon>
        <taxon>Fabaceae</taxon>
        <taxon>Papilionoideae</taxon>
        <taxon>50 kb inversion clade</taxon>
        <taxon>dalbergioids sensu lato</taxon>
        <taxon>Dalbergieae</taxon>
        <taxon>Pterocarpus clade</taxon>
        <taxon>Stylosanthes</taxon>
    </lineage>
</organism>
<protein>
    <submittedName>
        <fullName evidence="1">Uncharacterized protein</fullName>
    </submittedName>
</protein>
<sequence length="72" mass="7100">RFCQSNTRGRVHIELTFGRGFATAVPHGGGLTARVVRRGCGACGASAASGGPPGGSCDCVADGRGALGPWNG</sequence>
<comment type="caution">
    <text evidence="1">The sequence shown here is derived from an EMBL/GenBank/DDBJ whole genome shotgun (WGS) entry which is preliminary data.</text>
</comment>
<name>A0ABU6ZZ68_9FABA</name>
<evidence type="ECO:0000313" key="2">
    <source>
        <dbReference type="Proteomes" id="UP001341840"/>
    </source>
</evidence>
<evidence type="ECO:0000313" key="1">
    <source>
        <dbReference type="EMBL" id="MED6227308.1"/>
    </source>
</evidence>
<dbReference type="EMBL" id="JASCZI010279757">
    <property type="protein sequence ID" value="MED6227308.1"/>
    <property type="molecule type" value="Genomic_DNA"/>
</dbReference>
<feature type="non-terminal residue" evidence="1">
    <location>
        <position position="1"/>
    </location>
</feature>
<keyword evidence="2" id="KW-1185">Reference proteome</keyword>
<accession>A0ABU6ZZ68</accession>
<dbReference type="Proteomes" id="UP001341840">
    <property type="component" value="Unassembled WGS sequence"/>
</dbReference>